<accession>A0AC61NFD6</accession>
<dbReference type="Proteomes" id="UP000826212">
    <property type="component" value="Chromosome"/>
</dbReference>
<evidence type="ECO:0000313" key="2">
    <source>
        <dbReference type="Proteomes" id="UP000826212"/>
    </source>
</evidence>
<sequence length="483" mass="53698">MQDILVTKFQDIQNYSRRGVTRSYKWRVDQLNALKKMLVDCSPQIESALYNDLGKSSFESYLTEVNILIAEIDHTMHNLKEWMKDELVDTPIALQPAKSYIQYEPLGVVLIMGAWNYPFQLTLGPLIPAIAAGNCAVVKPPRTASHTTQCIRKFLPQYLDKQAFWVTEEQTSNDAMLDLHWDKIFVTGSGRVGKVVMEAAAKRLIPVTLELGGKSPAFIDKSCNLEVAVRRLVQGKFMNSGQTCVAPDYVLLDKSIAAQFYSLVKRTITDFFGENAKDSNDYGRIINQKTLDGLVGLMKDQEVLCGGDFDREARYISPTVLKNVSLEAPIMQDEIFGPILPVVEIDTMEQGVDIVHGKDKPLALYVFAEDRNVVDKILNSTSSGGSCVNDCLFHLAVPDLPFGGVGPAGMGKYHGKHGFLDLSNAKSVYDHKTGFDPSLRFPPFSDTKIKKMKKMLNTSLPSCLAKSRCFSNILNAVGSIFMK</sequence>
<reference evidence="1" key="1">
    <citation type="submission" date="2021-08" db="EMBL/GenBank/DDBJ databases">
        <title>Novel anaerobic bacterium isolated from sea squirt in East Sea, Republic of Korea.</title>
        <authorList>
            <person name="Nguyen T.H."/>
            <person name="Li Z."/>
            <person name="Lee Y.-J."/>
            <person name="Ko J."/>
            <person name="Kim S.-G."/>
        </authorList>
    </citation>
    <scope>NUCLEOTIDE SEQUENCE</scope>
    <source>
        <strain evidence="1">KCTC 25031</strain>
    </source>
</reference>
<organism evidence="1 2">
    <name type="scientific">Halosquirtibacter laminarini</name>
    <dbReference type="NCBI Taxonomy" id="3374600"/>
    <lineage>
        <taxon>Bacteria</taxon>
        <taxon>Pseudomonadati</taxon>
        <taxon>Bacteroidota</taxon>
        <taxon>Bacteroidia</taxon>
        <taxon>Marinilabiliales</taxon>
        <taxon>Prolixibacteraceae</taxon>
        <taxon>Halosquirtibacter</taxon>
    </lineage>
</organism>
<gene>
    <name evidence="1" type="ORF">K4L44_17720</name>
</gene>
<name>A0AC61NFD6_9BACT</name>
<protein>
    <submittedName>
        <fullName evidence="1">Aldehyde dehydrogenase family protein</fullName>
    </submittedName>
</protein>
<dbReference type="EMBL" id="CP081303">
    <property type="protein sequence ID" value="QZE14323.1"/>
    <property type="molecule type" value="Genomic_DNA"/>
</dbReference>
<proteinExistence type="predicted"/>
<evidence type="ECO:0000313" key="1">
    <source>
        <dbReference type="EMBL" id="QZE14323.1"/>
    </source>
</evidence>
<keyword evidence="2" id="KW-1185">Reference proteome</keyword>